<accession>A0AAD9N6U6</accession>
<dbReference type="EMBL" id="JAODUP010000161">
    <property type="protein sequence ID" value="KAK2158950.1"/>
    <property type="molecule type" value="Genomic_DNA"/>
</dbReference>
<reference evidence="3" key="1">
    <citation type="journal article" date="2023" name="Mol. Biol. Evol.">
        <title>Third-Generation Sequencing Reveals the Adaptive Role of the Epigenome in Three Deep-Sea Polychaetes.</title>
        <authorList>
            <person name="Perez M."/>
            <person name="Aroh O."/>
            <person name="Sun Y."/>
            <person name="Lan Y."/>
            <person name="Juniper S.K."/>
            <person name="Young C.R."/>
            <person name="Angers B."/>
            <person name="Qian P.Y."/>
        </authorList>
    </citation>
    <scope>NUCLEOTIDE SEQUENCE</scope>
    <source>
        <strain evidence="3">P08H-3</strain>
    </source>
</reference>
<evidence type="ECO:0000313" key="3">
    <source>
        <dbReference type="EMBL" id="KAK2158950.1"/>
    </source>
</evidence>
<gene>
    <name evidence="3" type="ORF">LSH36_161g04006</name>
</gene>
<feature type="chain" id="PRO_5042031050" description="Secreted protein" evidence="2">
    <location>
        <begin position="19"/>
        <end position="317"/>
    </location>
</feature>
<proteinExistence type="predicted"/>
<name>A0AAD9N6U6_9ANNE</name>
<dbReference type="Proteomes" id="UP001208570">
    <property type="component" value="Unassembled WGS sequence"/>
</dbReference>
<keyword evidence="4" id="KW-1185">Reference proteome</keyword>
<evidence type="ECO:0008006" key="5">
    <source>
        <dbReference type="Google" id="ProtNLM"/>
    </source>
</evidence>
<feature type="signal peptide" evidence="2">
    <location>
        <begin position="1"/>
        <end position="18"/>
    </location>
</feature>
<sequence>MVLLRLHPLGVVFVVVAAVTMTPIGCTRTTPTPYAFKPSNYNDVKETKYDYPDVNNVEVDFPTDDGQVSAVENVVYVDKSEYDELAKSSASDPDGNREPLDARPPTLEQFSRLGAIGPAELYRLLALGRQPTNVGLQFGGILNKITDTLPSSMDNVDHCPDRPEIGIQYYCMKLEDGLYYDPWNPWCGFIRCTGGIAERICCKKGTWLGPGIMFQPFYKTNQKAMCRRPLRANIMDGKCPMPSTKDICKAAIKVEKMNPPNPRPDISAGQFSKIDLAQFSRLKSRLVPAPQPAPSSSQKVVSNDQSANSPDDGNKAS</sequence>
<organism evidence="3 4">
    <name type="scientific">Paralvinella palmiformis</name>
    <dbReference type="NCBI Taxonomy" id="53620"/>
    <lineage>
        <taxon>Eukaryota</taxon>
        <taxon>Metazoa</taxon>
        <taxon>Spiralia</taxon>
        <taxon>Lophotrochozoa</taxon>
        <taxon>Annelida</taxon>
        <taxon>Polychaeta</taxon>
        <taxon>Sedentaria</taxon>
        <taxon>Canalipalpata</taxon>
        <taxon>Terebellida</taxon>
        <taxon>Terebelliformia</taxon>
        <taxon>Alvinellidae</taxon>
        <taxon>Paralvinella</taxon>
    </lineage>
</organism>
<protein>
    <recommendedName>
        <fullName evidence="5">Secreted protein</fullName>
    </recommendedName>
</protein>
<feature type="region of interest" description="Disordered" evidence="1">
    <location>
        <begin position="285"/>
        <end position="317"/>
    </location>
</feature>
<feature type="region of interest" description="Disordered" evidence="1">
    <location>
        <begin position="85"/>
        <end position="104"/>
    </location>
</feature>
<evidence type="ECO:0000256" key="1">
    <source>
        <dbReference type="SAM" id="MobiDB-lite"/>
    </source>
</evidence>
<evidence type="ECO:0000256" key="2">
    <source>
        <dbReference type="SAM" id="SignalP"/>
    </source>
</evidence>
<keyword evidence="2" id="KW-0732">Signal</keyword>
<evidence type="ECO:0000313" key="4">
    <source>
        <dbReference type="Proteomes" id="UP001208570"/>
    </source>
</evidence>
<comment type="caution">
    <text evidence="3">The sequence shown here is derived from an EMBL/GenBank/DDBJ whole genome shotgun (WGS) entry which is preliminary data.</text>
</comment>
<dbReference type="AlphaFoldDB" id="A0AAD9N6U6"/>